<gene>
    <name evidence="4" type="ORF">RCL2_001026500</name>
    <name evidence="3" type="ORF">RclHR1_01690007</name>
</gene>
<protein>
    <submittedName>
        <fullName evidence="3">Uncharacterized protein</fullName>
    </submittedName>
</protein>
<feature type="transmembrane region" description="Helical" evidence="2">
    <location>
        <begin position="583"/>
        <end position="602"/>
    </location>
</feature>
<keyword evidence="2" id="KW-0812">Transmembrane</keyword>
<evidence type="ECO:0000313" key="5">
    <source>
        <dbReference type="Proteomes" id="UP000247702"/>
    </source>
</evidence>
<evidence type="ECO:0000313" key="3">
    <source>
        <dbReference type="EMBL" id="GBB90022.1"/>
    </source>
</evidence>
<name>A0A2Z6QMS2_9GLOM</name>
<dbReference type="EMBL" id="BLAL01000066">
    <property type="protein sequence ID" value="GES83102.1"/>
    <property type="molecule type" value="Genomic_DNA"/>
</dbReference>
<keyword evidence="5" id="KW-1185">Reference proteome</keyword>
<dbReference type="OrthoDB" id="2438121at2759"/>
<feature type="transmembrane region" description="Helical" evidence="2">
    <location>
        <begin position="632"/>
        <end position="652"/>
    </location>
</feature>
<dbReference type="AlphaFoldDB" id="A0A2Z6QMS2"/>
<dbReference type="Proteomes" id="UP000615446">
    <property type="component" value="Unassembled WGS sequence"/>
</dbReference>
<comment type="caution">
    <text evidence="3">The sequence shown here is derived from an EMBL/GenBank/DDBJ whole genome shotgun (WGS) entry which is preliminary data.</text>
</comment>
<reference evidence="3 5" key="1">
    <citation type="submission" date="2017-11" db="EMBL/GenBank/DDBJ databases">
        <title>The genome of Rhizophagus clarus HR1 reveals common genetic basis of auxotrophy among arbuscular mycorrhizal fungi.</title>
        <authorList>
            <person name="Kobayashi Y."/>
        </authorList>
    </citation>
    <scope>NUCLEOTIDE SEQUENCE [LARGE SCALE GENOMIC DNA]</scope>
    <source>
        <strain evidence="3 5">HR1</strain>
    </source>
</reference>
<keyword evidence="2" id="KW-0472">Membrane</keyword>
<feature type="region of interest" description="Disordered" evidence="1">
    <location>
        <begin position="267"/>
        <end position="296"/>
    </location>
</feature>
<proteinExistence type="predicted"/>
<evidence type="ECO:0000313" key="4">
    <source>
        <dbReference type="EMBL" id="GES83102.1"/>
    </source>
</evidence>
<feature type="compositionally biased region" description="Polar residues" evidence="1">
    <location>
        <begin position="163"/>
        <end position="186"/>
    </location>
</feature>
<accession>A0A2Z6QMS2</accession>
<feature type="region of interest" description="Disordered" evidence="1">
    <location>
        <begin position="144"/>
        <end position="186"/>
    </location>
</feature>
<evidence type="ECO:0000256" key="1">
    <source>
        <dbReference type="SAM" id="MobiDB-lite"/>
    </source>
</evidence>
<dbReference type="EMBL" id="BEXD01000768">
    <property type="protein sequence ID" value="GBB90022.1"/>
    <property type="molecule type" value="Genomic_DNA"/>
</dbReference>
<reference evidence="4" key="2">
    <citation type="submission" date="2019-10" db="EMBL/GenBank/DDBJ databases">
        <title>Conservation and host-specific expression of non-tandemly repeated heterogenous ribosome RNA gene in arbuscular mycorrhizal fungi.</title>
        <authorList>
            <person name="Maeda T."/>
            <person name="Kobayashi Y."/>
            <person name="Nakagawa T."/>
            <person name="Ezawa T."/>
            <person name="Yamaguchi K."/>
            <person name="Bino T."/>
            <person name="Nishimoto Y."/>
            <person name="Shigenobu S."/>
            <person name="Kawaguchi M."/>
        </authorList>
    </citation>
    <scope>NUCLEOTIDE SEQUENCE</scope>
    <source>
        <strain evidence="4">HR1</strain>
    </source>
</reference>
<dbReference type="Proteomes" id="UP000247702">
    <property type="component" value="Unassembled WGS sequence"/>
</dbReference>
<evidence type="ECO:0000256" key="2">
    <source>
        <dbReference type="SAM" id="Phobius"/>
    </source>
</evidence>
<keyword evidence="2" id="KW-1133">Transmembrane helix</keyword>
<feature type="compositionally biased region" description="Acidic residues" evidence="1">
    <location>
        <begin position="112"/>
        <end position="125"/>
    </location>
</feature>
<sequence>MSTTVRRQRRASFTTTSLIKYDNNRNNVIFGSGKNQQLSSLFVQEYQEEEEEVENCSPIEDVIRQLQNELQQTKALVAVLETRLERTEQTSQELKNLLSENESESHTTAVEIDQDLDESDDMKFDSDDDEFCISSSFIDQTLQEESSNVIIDTNDERDLTSPPILSSSQIESTTTPKSSSADDTNDSYNRICSAVQSLINDAQVALQKPDPSSLQLLGLPQTTTRPRAQSWSSNVSSWIMNQYNPSSMLCECGTCWLCLDSSGNSLTSTTRTTPKSSRANSISSSQPPSLSFLSQQESYSTHNKQVNLAGIKKQYRKKLESKSPYRKSCDDLDVALQKLISTAVSAGVEHGLMQSPVYREFMERDDSNYFRNYDDDEISDDNSFFKTFGIFCKHDQIEELESAVLNDNNDNDNGKNESSKWRRRIWNCLRKMGINFHNDKNSDNINEYVEEEEIEDGYGSYSSYSSYNSSWKSSSDYQENLNEDSSNPFPSSFTNTLNFGQNILNFNVNLINSTTNNYNKTTKNCFNEIDNSIHTTTNNYQNCYNTINNYEEKSSQLNLTTKEESTIQRQTSSKAIKSLASKFTNLLAMIGLILSFSQTIILNPTNTPALMRVAARNMIRSNVKRRRNRSDIILMIKVIKYVSVLFVGWAAGRIGKNKKKSSDGKDRIKVIPSNN</sequence>
<organism evidence="3 5">
    <name type="scientific">Rhizophagus clarus</name>
    <dbReference type="NCBI Taxonomy" id="94130"/>
    <lineage>
        <taxon>Eukaryota</taxon>
        <taxon>Fungi</taxon>
        <taxon>Fungi incertae sedis</taxon>
        <taxon>Mucoromycota</taxon>
        <taxon>Glomeromycotina</taxon>
        <taxon>Glomeromycetes</taxon>
        <taxon>Glomerales</taxon>
        <taxon>Glomeraceae</taxon>
        <taxon>Rhizophagus</taxon>
    </lineage>
</organism>
<feature type="region of interest" description="Disordered" evidence="1">
    <location>
        <begin position="96"/>
        <end position="125"/>
    </location>
</feature>